<proteinExistence type="predicted"/>
<dbReference type="EMBL" id="CP157974">
    <property type="protein sequence ID" value="XBT84689.1"/>
    <property type="molecule type" value="Genomic_DNA"/>
</dbReference>
<gene>
    <name evidence="1" type="ORF">ABIH81_15160</name>
</gene>
<dbReference type="AlphaFoldDB" id="A0AAU7R945"/>
<organism evidence="1">
    <name type="scientific">Micromonospora sp. HUAS YX12</name>
    <dbReference type="NCBI Taxonomy" id="3156396"/>
    <lineage>
        <taxon>Bacteria</taxon>
        <taxon>Bacillati</taxon>
        <taxon>Actinomycetota</taxon>
        <taxon>Actinomycetes</taxon>
        <taxon>Micromonosporales</taxon>
        <taxon>Micromonosporaceae</taxon>
        <taxon>Micromonospora</taxon>
    </lineage>
</organism>
<protein>
    <submittedName>
        <fullName evidence="1">Uncharacterized protein</fullName>
    </submittedName>
</protein>
<name>A0AAU7R945_9ACTN</name>
<accession>A0AAU7R945</accession>
<sequence>MQSFTNGGGWPVPLRTGNNSFGEQHIRIGGSTRNTANHELTSFAKTQWAAALKKSWIEGRFPGSEVYSHKYETPGGTNRTMCVVVDTNDFTYSGSNYGDKGIITAFWIAGHYSTATCNSSPG</sequence>
<dbReference type="RefSeq" id="WP_349880862.1">
    <property type="nucleotide sequence ID" value="NZ_CP157974.1"/>
</dbReference>
<evidence type="ECO:0000313" key="1">
    <source>
        <dbReference type="EMBL" id="XBT84689.1"/>
    </source>
</evidence>
<reference evidence="1" key="1">
    <citation type="submission" date="2024-06" db="EMBL/GenBank/DDBJ databases">
        <title>Micromonospora sp. strain HUAS YX12 genome sequences.</title>
        <authorList>
            <person name="Mo P."/>
        </authorList>
    </citation>
    <scope>NUCLEOTIDE SEQUENCE</scope>
    <source>
        <strain evidence="1">HUAS YX12</strain>
    </source>
</reference>